<keyword evidence="4 8" id="KW-0547">Nucleotide-binding</keyword>
<dbReference type="OrthoDB" id="432281at2759"/>
<dbReference type="Pfam" id="PF00217">
    <property type="entry name" value="ATP-gua_Ptrans"/>
    <property type="match status" value="1"/>
</dbReference>
<dbReference type="InterPro" id="IPR036802">
    <property type="entry name" value="ATP-guanido_PTrfase_N_sf"/>
</dbReference>
<dbReference type="InterPro" id="IPR000749">
    <property type="entry name" value="ATP-guanido_PTrfase"/>
</dbReference>
<keyword evidence="5 8" id="KW-0418">Kinase</keyword>
<feature type="domain" description="Phosphagen kinase C-terminal" evidence="10">
    <location>
        <begin position="148"/>
        <end position="379"/>
    </location>
</feature>
<dbReference type="PANTHER" id="PTHR11547:SF52">
    <property type="entry name" value="CREATINE KINASE"/>
    <property type="match status" value="1"/>
</dbReference>
<dbReference type="InterPro" id="IPR022414">
    <property type="entry name" value="ATP-guanido_PTrfase_cat"/>
</dbReference>
<dbReference type="InterPro" id="IPR014746">
    <property type="entry name" value="Gln_synth/guanido_kin_cat_dom"/>
</dbReference>
<dbReference type="AlphaFoldDB" id="A0A9D3QIS0"/>
<feature type="domain" description="Phosphagen kinase N-terminal" evidence="9">
    <location>
        <begin position="35"/>
        <end position="122"/>
    </location>
</feature>
<dbReference type="SUPFAM" id="SSF55931">
    <property type="entry name" value="Glutamine synthetase/guanido kinase"/>
    <property type="match status" value="1"/>
</dbReference>
<protein>
    <recommendedName>
        <fullName evidence="2">creatine kinase</fullName>
        <ecNumber evidence="2">2.7.3.2</ecNumber>
    </recommendedName>
</protein>
<dbReference type="GO" id="GO:0046314">
    <property type="term" value="P:phosphocreatine biosynthetic process"/>
    <property type="evidence" value="ECO:0007669"/>
    <property type="project" value="InterPro"/>
</dbReference>
<dbReference type="Gene3D" id="1.10.135.10">
    <property type="entry name" value="ATP:guanido phosphotransferase, N-terminal domain"/>
    <property type="match status" value="1"/>
</dbReference>
<evidence type="ECO:0000256" key="2">
    <source>
        <dbReference type="ARBA" id="ARBA00012231"/>
    </source>
</evidence>
<dbReference type="SUPFAM" id="SSF48034">
    <property type="entry name" value="Guanido kinase N-terminal domain"/>
    <property type="match status" value="1"/>
</dbReference>
<keyword evidence="3 8" id="KW-0808">Transferase</keyword>
<evidence type="ECO:0000256" key="5">
    <source>
        <dbReference type="ARBA" id="ARBA00022777"/>
    </source>
</evidence>
<evidence type="ECO:0000256" key="3">
    <source>
        <dbReference type="ARBA" id="ARBA00022679"/>
    </source>
</evidence>
<dbReference type="EMBL" id="JAFDVH010000001">
    <property type="protein sequence ID" value="KAG7492902.1"/>
    <property type="molecule type" value="Genomic_DNA"/>
</dbReference>
<accession>A0A9D3QIS0</accession>
<comment type="caution">
    <text evidence="11">The sequence shown here is derived from an EMBL/GenBank/DDBJ whole genome shotgun (WGS) entry which is preliminary data.</text>
</comment>
<keyword evidence="12" id="KW-1185">Reference proteome</keyword>
<evidence type="ECO:0000256" key="4">
    <source>
        <dbReference type="ARBA" id="ARBA00022741"/>
    </source>
</evidence>
<gene>
    <name evidence="11" type="ORF">MATL_G00019800</name>
</gene>
<dbReference type="Gene3D" id="3.30.590.10">
    <property type="entry name" value="Glutamine synthetase/guanido kinase, catalytic domain"/>
    <property type="match status" value="1"/>
</dbReference>
<dbReference type="InterPro" id="IPR022413">
    <property type="entry name" value="ATP-guanido_PTrfase_N"/>
</dbReference>
<organism evidence="11 12">
    <name type="scientific">Megalops atlanticus</name>
    <name type="common">Tarpon</name>
    <name type="synonym">Clupea gigantea</name>
    <dbReference type="NCBI Taxonomy" id="7932"/>
    <lineage>
        <taxon>Eukaryota</taxon>
        <taxon>Metazoa</taxon>
        <taxon>Chordata</taxon>
        <taxon>Craniata</taxon>
        <taxon>Vertebrata</taxon>
        <taxon>Euteleostomi</taxon>
        <taxon>Actinopterygii</taxon>
        <taxon>Neopterygii</taxon>
        <taxon>Teleostei</taxon>
        <taxon>Elopiformes</taxon>
        <taxon>Megalopidae</taxon>
        <taxon>Megalops</taxon>
    </lineage>
</organism>
<dbReference type="GO" id="GO:0005615">
    <property type="term" value="C:extracellular space"/>
    <property type="evidence" value="ECO:0007669"/>
    <property type="project" value="TreeGrafter"/>
</dbReference>
<sequence length="394" mass="45086">MWKATRPVEYPLEAKYRPVLESFLPKDPMSLFNLKRLSPKEEFPNLERNYTCMGQILTLNMYTRQFNRATEAGVIFDDVIRPGLEDPGQLSGPVKVGCVAGDAQSYILFCDFFDRVIEAYQGYKITNSQNSDFNFDNLKGGDDFDSMYVERCEVRISRSVEDFSFPTHCSRGERRRLFSLAKKALSQLGEEFPGCLYSLEERTQGNLGEVLTAQIPSALMIKNGVARDWPDARALWVSKDGNLVVWVNIEDHLQLVSRQTNSNIKEAFERVCVNVLKLEELYKKMRHPFVWKEHLGWVVSSPGDVGTGLRASIWVKLQHLSQHKRLNNILERLRLRMESTESSGVYKVYNIPTIGFTEVELVQLLVDGVKLLIVMEKKLQEPDGSIDHLVPAQK</sequence>
<feature type="binding site" evidence="8">
    <location>
        <begin position="151"/>
        <end position="155"/>
    </location>
    <ligand>
        <name>ATP</name>
        <dbReference type="ChEBI" id="CHEBI:30616"/>
    </ligand>
</feature>
<evidence type="ECO:0000313" key="11">
    <source>
        <dbReference type="EMBL" id="KAG7492902.1"/>
    </source>
</evidence>
<dbReference type="GO" id="GO:0004111">
    <property type="term" value="F:creatine kinase activity"/>
    <property type="evidence" value="ECO:0007669"/>
    <property type="project" value="UniProtKB-EC"/>
</dbReference>
<dbReference type="Proteomes" id="UP001046870">
    <property type="component" value="Chromosome 1"/>
</dbReference>
<proteinExistence type="inferred from homology"/>
<comment type="similarity">
    <text evidence="1 7">Belongs to the ATP:guanido phosphotransferase family.</text>
</comment>
<dbReference type="PROSITE" id="PS51510">
    <property type="entry name" value="PHOSPHAGEN_KINASE_C"/>
    <property type="match status" value="1"/>
</dbReference>
<evidence type="ECO:0000256" key="1">
    <source>
        <dbReference type="ARBA" id="ARBA00006798"/>
    </source>
</evidence>
<keyword evidence="6 8" id="KW-0067">ATP-binding</keyword>
<dbReference type="GO" id="GO:0005524">
    <property type="term" value="F:ATP binding"/>
    <property type="evidence" value="ECO:0007669"/>
    <property type="project" value="UniProtKB-UniRule"/>
</dbReference>
<dbReference type="PROSITE" id="PS51509">
    <property type="entry name" value="PHOSPHAGEN_KINASE_N"/>
    <property type="match status" value="1"/>
</dbReference>
<evidence type="ECO:0000259" key="9">
    <source>
        <dbReference type="PROSITE" id="PS51509"/>
    </source>
</evidence>
<reference evidence="11" key="1">
    <citation type="submission" date="2021-01" db="EMBL/GenBank/DDBJ databases">
        <authorList>
            <person name="Zahm M."/>
            <person name="Roques C."/>
            <person name="Cabau C."/>
            <person name="Klopp C."/>
            <person name="Donnadieu C."/>
            <person name="Jouanno E."/>
            <person name="Lampietro C."/>
            <person name="Louis A."/>
            <person name="Herpin A."/>
            <person name="Echchiki A."/>
            <person name="Berthelot C."/>
            <person name="Parey E."/>
            <person name="Roest-Crollius H."/>
            <person name="Braasch I."/>
            <person name="Postlethwait J."/>
            <person name="Bobe J."/>
            <person name="Montfort J."/>
            <person name="Bouchez O."/>
            <person name="Begum T."/>
            <person name="Mejri S."/>
            <person name="Adams A."/>
            <person name="Chen W.-J."/>
            <person name="Guiguen Y."/>
        </authorList>
    </citation>
    <scope>NUCLEOTIDE SEQUENCE</scope>
    <source>
        <strain evidence="11">YG-15Mar2019-1</strain>
        <tissue evidence="11">Brain</tissue>
    </source>
</reference>
<dbReference type="FunFam" id="3.30.590.10:FF:000014">
    <property type="entry name" value="arginine kinase"/>
    <property type="match status" value="1"/>
</dbReference>
<evidence type="ECO:0000256" key="7">
    <source>
        <dbReference type="PROSITE-ProRule" id="PRU00842"/>
    </source>
</evidence>
<evidence type="ECO:0000259" key="10">
    <source>
        <dbReference type="PROSITE" id="PS51510"/>
    </source>
</evidence>
<name>A0A9D3QIS0_MEGAT</name>
<evidence type="ECO:0000256" key="8">
    <source>
        <dbReference type="PROSITE-ProRule" id="PRU00843"/>
    </source>
</evidence>
<dbReference type="Pfam" id="PF02807">
    <property type="entry name" value="ATP-gua_PtransN"/>
    <property type="match status" value="1"/>
</dbReference>
<evidence type="ECO:0000313" key="12">
    <source>
        <dbReference type="Proteomes" id="UP001046870"/>
    </source>
</evidence>
<feature type="binding site" evidence="8">
    <location>
        <begin position="338"/>
        <end position="343"/>
    </location>
    <ligand>
        <name>ATP</name>
        <dbReference type="ChEBI" id="CHEBI:30616"/>
    </ligand>
</feature>
<dbReference type="PANTHER" id="PTHR11547">
    <property type="entry name" value="ARGININE OR CREATINE KINASE"/>
    <property type="match status" value="1"/>
</dbReference>
<feature type="binding site" evidence="8">
    <location>
        <begin position="310"/>
        <end position="314"/>
    </location>
    <ligand>
        <name>ATP</name>
        <dbReference type="ChEBI" id="CHEBI:30616"/>
    </ligand>
</feature>
<dbReference type="EC" id="2.7.3.2" evidence="2"/>
<evidence type="ECO:0000256" key="6">
    <source>
        <dbReference type="ARBA" id="ARBA00022840"/>
    </source>
</evidence>
<comment type="caution">
    <text evidence="8">Lacks conserved residue(s) required for the propagation of feature annotation.</text>
</comment>